<sequence>MNRARLFKRTQADTACYCRPQLQSRQGQPPRSMSAAGYSADGSRALELLLVDPDRGVSRPGVSTSLTPDGYELATAVDVVAERVRQAAPASRPAFLRPMPEAMAGD</sequence>
<protein>
    <submittedName>
        <fullName evidence="1">Uncharacterized protein</fullName>
    </submittedName>
</protein>
<evidence type="ECO:0000313" key="2">
    <source>
        <dbReference type="Proteomes" id="UP001500033"/>
    </source>
</evidence>
<organism evidence="1 2">
    <name type="scientific">Streptomyces rhizosphaericus</name>
    <dbReference type="NCBI Taxonomy" id="114699"/>
    <lineage>
        <taxon>Bacteria</taxon>
        <taxon>Bacillati</taxon>
        <taxon>Actinomycetota</taxon>
        <taxon>Actinomycetes</taxon>
        <taxon>Kitasatosporales</taxon>
        <taxon>Streptomycetaceae</taxon>
        <taxon>Streptomyces</taxon>
        <taxon>Streptomyces violaceusniger group</taxon>
    </lineage>
</organism>
<accession>A0ABN1SK69</accession>
<evidence type="ECO:0000313" key="1">
    <source>
        <dbReference type="EMBL" id="GAA0993915.1"/>
    </source>
</evidence>
<comment type="caution">
    <text evidence="1">The sequence shown here is derived from an EMBL/GenBank/DDBJ whole genome shotgun (WGS) entry which is preliminary data.</text>
</comment>
<gene>
    <name evidence="1" type="ORF">GCM10009576_074500</name>
</gene>
<name>A0ABN1SK69_9ACTN</name>
<dbReference type="Proteomes" id="UP001500033">
    <property type="component" value="Unassembled WGS sequence"/>
</dbReference>
<dbReference type="EMBL" id="BAAAIE010000064">
    <property type="protein sequence ID" value="GAA0993915.1"/>
    <property type="molecule type" value="Genomic_DNA"/>
</dbReference>
<keyword evidence="2" id="KW-1185">Reference proteome</keyword>
<proteinExistence type="predicted"/>
<reference evidence="1 2" key="1">
    <citation type="journal article" date="2019" name="Int. J. Syst. Evol. Microbiol.">
        <title>The Global Catalogue of Microorganisms (GCM) 10K type strain sequencing project: providing services to taxonomists for standard genome sequencing and annotation.</title>
        <authorList>
            <consortium name="The Broad Institute Genomics Platform"/>
            <consortium name="The Broad Institute Genome Sequencing Center for Infectious Disease"/>
            <person name="Wu L."/>
            <person name="Ma J."/>
        </authorList>
    </citation>
    <scope>NUCLEOTIDE SEQUENCE [LARGE SCALE GENOMIC DNA]</scope>
    <source>
        <strain evidence="1 2">JCM 11445</strain>
    </source>
</reference>